<dbReference type="Proteomes" id="UP001221217">
    <property type="component" value="Unassembled WGS sequence"/>
</dbReference>
<dbReference type="Gene3D" id="1.10.287.130">
    <property type="match status" value="1"/>
</dbReference>
<proteinExistence type="predicted"/>
<dbReference type="InterPro" id="IPR003661">
    <property type="entry name" value="HisK_dim/P_dom"/>
</dbReference>
<comment type="catalytic activity">
    <reaction evidence="1">
        <text>ATP + protein L-histidine = ADP + protein N-phospho-L-histidine.</text>
        <dbReference type="EC" id="2.7.13.3"/>
    </reaction>
</comment>
<keyword evidence="7" id="KW-0067">ATP-binding</keyword>
<dbReference type="PRINTS" id="PR00344">
    <property type="entry name" value="BCTRLSENSOR"/>
</dbReference>
<sequence>METEEDLTILSKSELVEAYRRVKESRDKVFSVVSHDLRSPFSGLLGLSEMLVSDAARMTAEELQEYLSAMNDSLKNTYALLENLFEWGQIEREKYVRTLEQIPLQIIIDELLELLEVQRSEKDVTVLRLFDRDQLIETNSRMVEFVLKNFISNAIKFSESGSRLEIGCSDDGKEVYVRDFGVGIKSENIEKLFSMTASWRSQGTNGEGGTGLGLLAANRYAESFGGKIRVESAPGEGSTFTLILQEDPV</sequence>
<dbReference type="SMART" id="SM00388">
    <property type="entry name" value="HisKA"/>
    <property type="match status" value="1"/>
</dbReference>
<evidence type="ECO:0000256" key="7">
    <source>
        <dbReference type="ARBA" id="ARBA00022840"/>
    </source>
</evidence>
<evidence type="ECO:0000256" key="8">
    <source>
        <dbReference type="ARBA" id="ARBA00023012"/>
    </source>
</evidence>
<dbReference type="InterPro" id="IPR005467">
    <property type="entry name" value="His_kinase_dom"/>
</dbReference>
<dbReference type="GO" id="GO:0000155">
    <property type="term" value="F:phosphorelay sensor kinase activity"/>
    <property type="evidence" value="ECO:0007669"/>
    <property type="project" value="InterPro"/>
</dbReference>
<dbReference type="EC" id="2.7.13.3" evidence="2"/>
<protein>
    <recommendedName>
        <fullName evidence="2">histidine kinase</fullName>
        <ecNumber evidence="2">2.7.13.3</ecNumber>
    </recommendedName>
</protein>
<evidence type="ECO:0000313" key="11">
    <source>
        <dbReference type="Proteomes" id="UP001221217"/>
    </source>
</evidence>
<evidence type="ECO:0000256" key="6">
    <source>
        <dbReference type="ARBA" id="ARBA00022777"/>
    </source>
</evidence>
<evidence type="ECO:0000259" key="9">
    <source>
        <dbReference type="PROSITE" id="PS50109"/>
    </source>
</evidence>
<dbReference type="PROSITE" id="PS50109">
    <property type="entry name" value="HIS_KIN"/>
    <property type="match status" value="1"/>
</dbReference>
<evidence type="ECO:0000256" key="4">
    <source>
        <dbReference type="ARBA" id="ARBA00022679"/>
    </source>
</evidence>
<dbReference type="InterPro" id="IPR050351">
    <property type="entry name" value="BphY/WalK/GraS-like"/>
</dbReference>
<organism evidence="10 11">
    <name type="scientific">Candidatus Thalassospirochaeta sargassi</name>
    <dbReference type="NCBI Taxonomy" id="3119039"/>
    <lineage>
        <taxon>Bacteria</taxon>
        <taxon>Pseudomonadati</taxon>
        <taxon>Spirochaetota</taxon>
        <taxon>Spirochaetia</taxon>
        <taxon>Spirochaetales</taxon>
        <taxon>Spirochaetaceae</taxon>
        <taxon>Candidatus Thalassospirochaeta</taxon>
    </lineage>
</organism>
<dbReference type="GO" id="GO:0030295">
    <property type="term" value="F:protein kinase activator activity"/>
    <property type="evidence" value="ECO:0007669"/>
    <property type="project" value="TreeGrafter"/>
</dbReference>
<accession>A0AAJ1II37</accession>
<gene>
    <name evidence="10" type="ORF">PQJ61_12120</name>
</gene>
<evidence type="ECO:0000256" key="2">
    <source>
        <dbReference type="ARBA" id="ARBA00012438"/>
    </source>
</evidence>
<dbReference type="Pfam" id="PF02518">
    <property type="entry name" value="HATPase_c"/>
    <property type="match status" value="1"/>
</dbReference>
<evidence type="ECO:0000256" key="1">
    <source>
        <dbReference type="ARBA" id="ARBA00000085"/>
    </source>
</evidence>
<dbReference type="GO" id="GO:0005524">
    <property type="term" value="F:ATP binding"/>
    <property type="evidence" value="ECO:0007669"/>
    <property type="project" value="UniProtKB-KW"/>
</dbReference>
<dbReference type="Pfam" id="PF00512">
    <property type="entry name" value="HisKA"/>
    <property type="match status" value="1"/>
</dbReference>
<name>A0AAJ1II37_9SPIO</name>
<dbReference type="SUPFAM" id="SSF47384">
    <property type="entry name" value="Homodimeric domain of signal transducing histidine kinase"/>
    <property type="match status" value="1"/>
</dbReference>
<dbReference type="AlphaFoldDB" id="A0AAJ1II37"/>
<dbReference type="SUPFAM" id="SSF55874">
    <property type="entry name" value="ATPase domain of HSP90 chaperone/DNA topoisomerase II/histidine kinase"/>
    <property type="match status" value="1"/>
</dbReference>
<dbReference type="CDD" id="cd00082">
    <property type="entry name" value="HisKA"/>
    <property type="match status" value="1"/>
</dbReference>
<dbReference type="InterPro" id="IPR003594">
    <property type="entry name" value="HATPase_dom"/>
</dbReference>
<dbReference type="GO" id="GO:0000156">
    <property type="term" value="F:phosphorelay response regulator activity"/>
    <property type="evidence" value="ECO:0007669"/>
    <property type="project" value="TreeGrafter"/>
</dbReference>
<dbReference type="PANTHER" id="PTHR42878">
    <property type="entry name" value="TWO-COMPONENT HISTIDINE KINASE"/>
    <property type="match status" value="1"/>
</dbReference>
<dbReference type="InterPro" id="IPR004358">
    <property type="entry name" value="Sig_transdc_His_kin-like_C"/>
</dbReference>
<feature type="domain" description="Histidine kinase" evidence="9">
    <location>
        <begin position="32"/>
        <end position="248"/>
    </location>
</feature>
<dbReference type="Gene3D" id="3.30.565.10">
    <property type="entry name" value="Histidine kinase-like ATPase, C-terminal domain"/>
    <property type="match status" value="1"/>
</dbReference>
<evidence type="ECO:0000256" key="5">
    <source>
        <dbReference type="ARBA" id="ARBA00022741"/>
    </source>
</evidence>
<dbReference type="GO" id="GO:0007234">
    <property type="term" value="P:osmosensory signaling via phosphorelay pathway"/>
    <property type="evidence" value="ECO:0007669"/>
    <property type="project" value="TreeGrafter"/>
</dbReference>
<dbReference type="InterPro" id="IPR036890">
    <property type="entry name" value="HATPase_C_sf"/>
</dbReference>
<dbReference type="EMBL" id="JAQQAL010000026">
    <property type="protein sequence ID" value="MDC7227501.1"/>
    <property type="molecule type" value="Genomic_DNA"/>
</dbReference>
<dbReference type="SMART" id="SM00387">
    <property type="entry name" value="HATPase_c"/>
    <property type="match status" value="1"/>
</dbReference>
<dbReference type="InterPro" id="IPR036097">
    <property type="entry name" value="HisK_dim/P_sf"/>
</dbReference>
<evidence type="ECO:0000313" key="10">
    <source>
        <dbReference type="EMBL" id="MDC7227501.1"/>
    </source>
</evidence>
<keyword evidence="4" id="KW-0808">Transferase</keyword>
<keyword evidence="3" id="KW-0597">Phosphoprotein</keyword>
<keyword evidence="8" id="KW-0902">Two-component regulatory system</keyword>
<reference evidence="10 11" key="1">
    <citation type="submission" date="2022-12" db="EMBL/GenBank/DDBJ databases">
        <title>Metagenome assembled genome from gulf of manar.</title>
        <authorList>
            <person name="Kohli P."/>
            <person name="Pk S."/>
            <person name="Venkata Ramana C."/>
            <person name="Sasikala C."/>
        </authorList>
    </citation>
    <scope>NUCLEOTIDE SEQUENCE [LARGE SCALE GENOMIC DNA]</scope>
    <source>
        <strain evidence="10">JB008</strain>
    </source>
</reference>
<keyword evidence="6 10" id="KW-0418">Kinase</keyword>
<keyword evidence="5" id="KW-0547">Nucleotide-binding</keyword>
<dbReference type="PANTHER" id="PTHR42878:SF7">
    <property type="entry name" value="SENSOR HISTIDINE KINASE GLRK"/>
    <property type="match status" value="1"/>
</dbReference>
<evidence type="ECO:0000256" key="3">
    <source>
        <dbReference type="ARBA" id="ARBA00022553"/>
    </source>
</evidence>
<comment type="caution">
    <text evidence="10">The sequence shown here is derived from an EMBL/GenBank/DDBJ whole genome shotgun (WGS) entry which is preliminary data.</text>
</comment>